<evidence type="ECO:0000313" key="1">
    <source>
        <dbReference type="EnsemblPlants" id="AVESA.00010b.r2.5AG0859350.1.CDS.1"/>
    </source>
</evidence>
<organism evidence="1 2">
    <name type="scientific">Avena sativa</name>
    <name type="common">Oat</name>
    <dbReference type="NCBI Taxonomy" id="4498"/>
    <lineage>
        <taxon>Eukaryota</taxon>
        <taxon>Viridiplantae</taxon>
        <taxon>Streptophyta</taxon>
        <taxon>Embryophyta</taxon>
        <taxon>Tracheophyta</taxon>
        <taxon>Spermatophyta</taxon>
        <taxon>Magnoliopsida</taxon>
        <taxon>Liliopsida</taxon>
        <taxon>Poales</taxon>
        <taxon>Poaceae</taxon>
        <taxon>BOP clade</taxon>
        <taxon>Pooideae</taxon>
        <taxon>Poodae</taxon>
        <taxon>Poeae</taxon>
        <taxon>Poeae Chloroplast Group 1 (Aveneae type)</taxon>
        <taxon>Aveninae</taxon>
        <taxon>Avena</taxon>
    </lineage>
</organism>
<dbReference type="EnsemblPlants" id="AVESA.00010b.r2.5AG0859350.1">
    <property type="protein sequence ID" value="AVESA.00010b.r2.5AG0859350.1.CDS.1"/>
    <property type="gene ID" value="AVESA.00010b.r2.5AG0859350"/>
</dbReference>
<proteinExistence type="predicted"/>
<reference evidence="1" key="2">
    <citation type="submission" date="2025-09" db="UniProtKB">
        <authorList>
            <consortium name="EnsemblPlants"/>
        </authorList>
    </citation>
    <scope>IDENTIFICATION</scope>
</reference>
<evidence type="ECO:0000313" key="2">
    <source>
        <dbReference type="Proteomes" id="UP001732700"/>
    </source>
</evidence>
<protein>
    <submittedName>
        <fullName evidence="1">Uncharacterized protein</fullName>
    </submittedName>
</protein>
<name>A0ACD5XYR7_AVESA</name>
<keyword evidence="2" id="KW-1185">Reference proteome</keyword>
<sequence length="647" mass="74595">MDLDLNVRLEEEHEDVDVRLIEDELRMVDLDLNVELEEEDDMDLDVRLVEEEVVRMDLDINVRLEEEEIVAQPEQIPEEETIARRQHIDMPEKDKFAAYIALKALGKNRPVEKADKELVGQLLKVCLRTIEKIWKHALEMEKQEQEVDFSNKRKGNCGRKRKDLHLSERVPEVELNKRGTLRALARSLNVPYSTLQRRLTWGDLRRHTSSLKPFQSAENKIKRLKFCISMIDEITTTKAMPSFKSMENIIHIDEKWFDMTKRDRTYYLLPEEEDPLRTVQNKNSIGKVMFLTAVAKPRYDEQRNVTFDGKVGIWAFVKETAAKYNSKNRDKGTMELKTIIVTRDVMREYLCEEVVPAIAELWPDDGHEGPIFIQQDNARTHVLPDDPAFIAAVKATGLDIRLTYQPPNSPDMNVLDLCFFRAIQSLAFESAPNNLKELIESVEQAYDAYEVDKLAKVYITLQSVLVEVMKDEGGNKNKTPHMGKDKLQRERMLPNTLNIDGELYRKTLELIADYEQQLIATTQQVTTARKSRRTGPQVIMDDHTMIPGNIYLTWLNDPSSLVRKRRRVGGICQNRRINIKLVTKEEARLVTDGEARLVTDGEARMVTDGEARLVTDEEARLVTDGEARLITDGEAQLVTDREAQASH</sequence>
<accession>A0ACD5XYR7</accession>
<dbReference type="Proteomes" id="UP001732700">
    <property type="component" value="Chromosome 5A"/>
</dbReference>
<reference evidence="1" key="1">
    <citation type="submission" date="2021-05" db="EMBL/GenBank/DDBJ databases">
        <authorList>
            <person name="Scholz U."/>
            <person name="Mascher M."/>
            <person name="Fiebig A."/>
        </authorList>
    </citation>
    <scope>NUCLEOTIDE SEQUENCE [LARGE SCALE GENOMIC DNA]</scope>
</reference>